<reference evidence="1 2" key="2">
    <citation type="submission" date="2020-08" db="EMBL/GenBank/DDBJ databases">
        <authorList>
            <person name="Partida-Martinez L."/>
            <person name="Huntemann M."/>
            <person name="Clum A."/>
            <person name="Wang J."/>
            <person name="Palaniappan K."/>
            <person name="Ritter S."/>
            <person name="Chen I.-M."/>
            <person name="Stamatis D."/>
            <person name="Reddy T."/>
            <person name="O'Malley R."/>
            <person name="Daum C."/>
            <person name="Shapiro N."/>
            <person name="Ivanova N."/>
            <person name="Kyrpides N."/>
            <person name="Woyke T."/>
        </authorList>
    </citation>
    <scope>NUCLEOTIDE SEQUENCE [LARGE SCALE GENOMIC DNA]</scope>
    <source>
        <strain evidence="1 2">RAS26</strain>
    </source>
</reference>
<gene>
    <name evidence="1" type="ORF">FHR80_002678</name>
</gene>
<evidence type="ECO:0000313" key="2">
    <source>
        <dbReference type="Proteomes" id="UP000518206"/>
    </source>
</evidence>
<reference evidence="1 2" key="1">
    <citation type="submission" date="2020-08" db="EMBL/GenBank/DDBJ databases">
        <title>The Agave Microbiome: Exploring the role of microbial communities in plant adaptations to desert environments.</title>
        <authorList>
            <person name="Partida-Martinez L.P."/>
        </authorList>
    </citation>
    <scope>NUCLEOTIDE SEQUENCE [LARGE SCALE GENOMIC DNA]</scope>
    <source>
        <strain evidence="1 2">RAS26</strain>
    </source>
</reference>
<accession>A0A7W4YBJ5</accession>
<name>A0A7W4YBJ5_9CELL</name>
<dbReference type="Proteomes" id="UP000518206">
    <property type="component" value="Unassembled WGS sequence"/>
</dbReference>
<dbReference type="AlphaFoldDB" id="A0A7W4YBJ5"/>
<dbReference type="RefSeq" id="WP_183296548.1">
    <property type="nucleotide sequence ID" value="NZ_JACHVX010000003.1"/>
</dbReference>
<evidence type="ECO:0000313" key="1">
    <source>
        <dbReference type="EMBL" id="MBB2923753.1"/>
    </source>
</evidence>
<protein>
    <submittedName>
        <fullName evidence="1">Uncharacterized protein</fullName>
    </submittedName>
</protein>
<sequence length="322" mass="34157">MARRKCTVSGPSGFVADVEAVERANPTDSPRDVLSRIRVQWYSGAAFDQLIPGARTADIVPNLSPGGAGFSVVPRRLGAVAPDARARLTAHADENGVGDNPSPYLGLPNGEQVDAGHLFLTLDALAHPTTSAPYSSFGVPNIDPASWAADVGIASVWLTKAEEGSPDSRAPSNPVPPSADDYWRMSAPEQDLLGDVDGFALQDQWSTQPTQTLSAALRAYYGGAPSSGAGVSRRFRAFCAANGLTYQQSGTSVTWDPAWRAPTIARIDRFNDLYGAGTSGAAYGAIFGPTHRTWPHTPAMLDRFLAWLKPRLEAELRAAAVP</sequence>
<dbReference type="EMBL" id="JACHVX010000003">
    <property type="protein sequence ID" value="MBB2923753.1"/>
    <property type="molecule type" value="Genomic_DNA"/>
</dbReference>
<proteinExistence type="predicted"/>
<organism evidence="1 2">
    <name type="scientific">Cellulomonas cellasea</name>
    <dbReference type="NCBI Taxonomy" id="43670"/>
    <lineage>
        <taxon>Bacteria</taxon>
        <taxon>Bacillati</taxon>
        <taxon>Actinomycetota</taxon>
        <taxon>Actinomycetes</taxon>
        <taxon>Micrococcales</taxon>
        <taxon>Cellulomonadaceae</taxon>
        <taxon>Cellulomonas</taxon>
    </lineage>
</organism>
<comment type="caution">
    <text evidence="1">The sequence shown here is derived from an EMBL/GenBank/DDBJ whole genome shotgun (WGS) entry which is preliminary data.</text>
</comment>